<dbReference type="GO" id="GO:0005737">
    <property type="term" value="C:cytoplasm"/>
    <property type="evidence" value="ECO:0007669"/>
    <property type="project" value="UniProtKB-SubCell"/>
</dbReference>
<reference evidence="6 7" key="1">
    <citation type="submission" date="2018-08" db="EMBL/GenBank/DDBJ databases">
        <title>Meiothermus cateniformans JCM 15151 genome sequencing project.</title>
        <authorList>
            <person name="Da Costa M.S."/>
            <person name="Albuquerque L."/>
            <person name="Raposo P."/>
            <person name="Froufe H.J.C."/>
            <person name="Barroso C.S."/>
            <person name="Egas C."/>
        </authorList>
    </citation>
    <scope>NUCLEOTIDE SEQUENCE [LARGE SCALE GENOMIC DNA]</scope>
    <source>
        <strain evidence="6 7">JCM 15151</strain>
    </source>
</reference>
<evidence type="ECO:0000313" key="6">
    <source>
        <dbReference type="EMBL" id="RIH79537.1"/>
    </source>
</evidence>
<dbReference type="Gene3D" id="3.40.1280.10">
    <property type="match status" value="1"/>
</dbReference>
<dbReference type="GO" id="GO:0070038">
    <property type="term" value="F:rRNA (pseudouridine-N3-)-methyltransferase activity"/>
    <property type="evidence" value="ECO:0007669"/>
    <property type="project" value="UniProtKB-UniRule"/>
</dbReference>
<dbReference type="RefSeq" id="WP_027887180.1">
    <property type="nucleotide sequence ID" value="NZ_JBHSXZ010000004.1"/>
</dbReference>
<comment type="subunit">
    <text evidence="5">Homodimer.</text>
</comment>
<dbReference type="EC" id="2.1.1.177" evidence="5"/>
<dbReference type="Proteomes" id="UP000266089">
    <property type="component" value="Unassembled WGS sequence"/>
</dbReference>
<dbReference type="SUPFAM" id="SSF75217">
    <property type="entry name" value="alpha/beta knot"/>
    <property type="match status" value="1"/>
</dbReference>
<feature type="binding site" evidence="5">
    <location>
        <begin position="113"/>
        <end position="118"/>
    </location>
    <ligand>
        <name>S-adenosyl-L-methionine</name>
        <dbReference type="ChEBI" id="CHEBI:59789"/>
    </ligand>
</feature>
<dbReference type="InterPro" id="IPR029026">
    <property type="entry name" value="tRNA_m1G_MTases_N"/>
</dbReference>
<protein>
    <recommendedName>
        <fullName evidence="5">Ribosomal RNA large subunit methyltransferase H</fullName>
        <ecNumber evidence="5">2.1.1.177</ecNumber>
    </recommendedName>
    <alternativeName>
        <fullName evidence="5">23S rRNA (pseudouridine1915-N3)-methyltransferase</fullName>
    </alternativeName>
    <alternativeName>
        <fullName evidence="5">23S rRNA m3Psi1915 methyltransferase</fullName>
    </alternativeName>
    <alternativeName>
        <fullName evidence="5">rRNA (pseudouridine-N3-)-methyltransferase RlmH</fullName>
    </alternativeName>
</protein>
<evidence type="ECO:0000256" key="1">
    <source>
        <dbReference type="ARBA" id="ARBA00022603"/>
    </source>
</evidence>
<dbReference type="Pfam" id="PF02590">
    <property type="entry name" value="SPOUT_MTase"/>
    <property type="match status" value="1"/>
</dbReference>
<comment type="subcellular location">
    <subcellularLocation>
        <location evidence="5">Cytoplasm</location>
    </subcellularLocation>
</comment>
<evidence type="ECO:0000256" key="5">
    <source>
        <dbReference type="HAMAP-Rule" id="MF_00658"/>
    </source>
</evidence>
<comment type="similarity">
    <text evidence="4 5">Belongs to the RNA methyltransferase RlmH family.</text>
</comment>
<keyword evidence="5" id="KW-0698">rRNA processing</keyword>
<dbReference type="CDD" id="cd18081">
    <property type="entry name" value="RlmH-like"/>
    <property type="match status" value="1"/>
</dbReference>
<dbReference type="PIRSF" id="PIRSF004505">
    <property type="entry name" value="MT_bac"/>
    <property type="match status" value="1"/>
</dbReference>
<feature type="binding site" evidence="5">
    <location>
        <position position="94"/>
    </location>
    <ligand>
        <name>S-adenosyl-L-methionine</name>
        <dbReference type="ChEBI" id="CHEBI:59789"/>
    </ligand>
</feature>
<dbReference type="PANTHER" id="PTHR33603">
    <property type="entry name" value="METHYLTRANSFERASE"/>
    <property type="match status" value="1"/>
</dbReference>
<accession>A0A399E477</accession>
<dbReference type="InterPro" id="IPR029028">
    <property type="entry name" value="Alpha/beta_knot_MTases"/>
</dbReference>
<keyword evidence="5" id="KW-0963">Cytoplasm</keyword>
<keyword evidence="3 5" id="KW-0949">S-adenosyl-L-methionine</keyword>
<keyword evidence="1 5" id="KW-0489">Methyltransferase</keyword>
<dbReference type="EMBL" id="QWKX01000005">
    <property type="protein sequence ID" value="RIH79537.1"/>
    <property type="molecule type" value="Genomic_DNA"/>
</dbReference>
<name>A0A399E477_9DEIN</name>
<keyword evidence="2 5" id="KW-0808">Transferase</keyword>
<gene>
    <name evidence="5 6" type="primary">rlmH</name>
    <name evidence="6" type="ORF">Mcate_00360</name>
</gene>
<sequence>MKLRICVIGKPRLPYAKAGLAEYAGRLERYTRLELLYLKEGPQAQEARRLLEASEGYKRVVLDERGQMVDTPALRARLESWEMQAEKGVAFLIGGAEGHAQVVRDQADWVLALSRLTLQHELALVVLLEQLYRIETLKRGEPYHR</sequence>
<evidence type="ECO:0000256" key="4">
    <source>
        <dbReference type="ARBA" id="ARBA00038303"/>
    </source>
</evidence>
<evidence type="ECO:0000256" key="2">
    <source>
        <dbReference type="ARBA" id="ARBA00022679"/>
    </source>
</evidence>
<comment type="catalytic activity">
    <reaction evidence="5">
        <text>pseudouridine(1915) in 23S rRNA + S-adenosyl-L-methionine = N(3)-methylpseudouridine(1915) in 23S rRNA + S-adenosyl-L-homocysteine + H(+)</text>
        <dbReference type="Rhea" id="RHEA:42752"/>
        <dbReference type="Rhea" id="RHEA-COMP:10221"/>
        <dbReference type="Rhea" id="RHEA-COMP:10222"/>
        <dbReference type="ChEBI" id="CHEBI:15378"/>
        <dbReference type="ChEBI" id="CHEBI:57856"/>
        <dbReference type="ChEBI" id="CHEBI:59789"/>
        <dbReference type="ChEBI" id="CHEBI:65314"/>
        <dbReference type="ChEBI" id="CHEBI:74486"/>
        <dbReference type="EC" id="2.1.1.177"/>
    </reaction>
</comment>
<comment type="function">
    <text evidence="5">Specifically methylates the pseudouridine at position 1915 (m3Psi1915) in 23S rRNA.</text>
</comment>
<dbReference type="HAMAP" id="MF_00658">
    <property type="entry name" value="23SrRNA_methyltr_H"/>
    <property type="match status" value="1"/>
</dbReference>
<dbReference type="InterPro" id="IPR003742">
    <property type="entry name" value="RlmH-like"/>
</dbReference>
<dbReference type="OrthoDB" id="9806643at2"/>
<dbReference type="PANTHER" id="PTHR33603:SF1">
    <property type="entry name" value="RIBOSOMAL RNA LARGE SUBUNIT METHYLTRANSFERASE H"/>
    <property type="match status" value="1"/>
</dbReference>
<comment type="caution">
    <text evidence="6">The sequence shown here is derived from an EMBL/GenBank/DDBJ whole genome shotgun (WGS) entry which is preliminary data.</text>
</comment>
<evidence type="ECO:0000313" key="7">
    <source>
        <dbReference type="Proteomes" id="UP000266089"/>
    </source>
</evidence>
<dbReference type="AlphaFoldDB" id="A0A399E477"/>
<proteinExistence type="inferred from homology"/>
<organism evidence="6 7">
    <name type="scientific">Meiothermus taiwanensis</name>
    <dbReference type="NCBI Taxonomy" id="172827"/>
    <lineage>
        <taxon>Bacteria</taxon>
        <taxon>Thermotogati</taxon>
        <taxon>Deinococcota</taxon>
        <taxon>Deinococci</taxon>
        <taxon>Thermales</taxon>
        <taxon>Thermaceae</taxon>
        <taxon>Meiothermus</taxon>
    </lineage>
</organism>
<feature type="binding site" evidence="5">
    <location>
        <position position="62"/>
    </location>
    <ligand>
        <name>S-adenosyl-L-methionine</name>
        <dbReference type="ChEBI" id="CHEBI:59789"/>
    </ligand>
</feature>
<evidence type="ECO:0000256" key="3">
    <source>
        <dbReference type="ARBA" id="ARBA00022691"/>
    </source>
</evidence>